<feature type="region of interest" description="Disordered" evidence="1">
    <location>
        <begin position="1"/>
        <end position="42"/>
    </location>
</feature>
<accession>A0A0A9HCL9</accession>
<feature type="region of interest" description="Disordered" evidence="1">
    <location>
        <begin position="230"/>
        <end position="250"/>
    </location>
</feature>
<feature type="region of interest" description="Disordered" evidence="1">
    <location>
        <begin position="49"/>
        <end position="68"/>
    </location>
</feature>
<reference evidence="2" key="2">
    <citation type="journal article" date="2015" name="Data Brief">
        <title>Shoot transcriptome of the giant reed, Arundo donax.</title>
        <authorList>
            <person name="Barrero R.A."/>
            <person name="Guerrero F.D."/>
            <person name="Moolhuijzen P."/>
            <person name="Goolsby J.A."/>
            <person name="Tidwell J."/>
            <person name="Bellgard S.E."/>
            <person name="Bellgard M.I."/>
        </authorList>
    </citation>
    <scope>NUCLEOTIDE SEQUENCE</scope>
    <source>
        <tissue evidence="2">Shoot tissue taken approximately 20 cm above the soil surface</tissue>
    </source>
</reference>
<reference evidence="2" key="1">
    <citation type="submission" date="2014-09" db="EMBL/GenBank/DDBJ databases">
        <authorList>
            <person name="Magalhaes I.L.F."/>
            <person name="Oliveira U."/>
            <person name="Santos F.R."/>
            <person name="Vidigal T.H.D.A."/>
            <person name="Brescovit A.D."/>
            <person name="Santos A.J."/>
        </authorList>
    </citation>
    <scope>NUCLEOTIDE SEQUENCE</scope>
    <source>
        <tissue evidence="2">Shoot tissue taken approximately 20 cm above the soil surface</tissue>
    </source>
</reference>
<evidence type="ECO:0000256" key="1">
    <source>
        <dbReference type="SAM" id="MobiDB-lite"/>
    </source>
</evidence>
<evidence type="ECO:0000313" key="2">
    <source>
        <dbReference type="EMBL" id="JAE34507.1"/>
    </source>
</evidence>
<proteinExistence type="predicted"/>
<feature type="compositionally biased region" description="Pro residues" evidence="1">
    <location>
        <begin position="1"/>
        <end position="12"/>
    </location>
</feature>
<feature type="compositionally biased region" description="Basic and acidic residues" evidence="1">
    <location>
        <begin position="25"/>
        <end position="37"/>
    </location>
</feature>
<protein>
    <submittedName>
        <fullName evidence="2">Uncharacterized protein</fullName>
    </submittedName>
</protein>
<dbReference type="AlphaFoldDB" id="A0A0A9HCL9"/>
<sequence>MPRPRAPQPLPQPHQRAAGILRPDQAADARRVREPARGRHRRQLPVDMRRPRRAQRVHQQAHWQHHQRVRRLRQARVRRPQLEQFHRRALAGGREVQAVKRRREQPHRERPAGHVPGRLQARIVGPLCQPADWKVPGFHCEVREPDLLVAVGEWLHRRDTSWTGRARHDRYADSWEELVRSADTTGAYELLEASVLGHQQQQVWRGRARHLRQVRELEVPCAARQQLHRRNRRLRRAPATAAGQARPQLQ</sequence>
<organism evidence="2">
    <name type="scientific">Arundo donax</name>
    <name type="common">Giant reed</name>
    <name type="synonym">Donax arundinaceus</name>
    <dbReference type="NCBI Taxonomy" id="35708"/>
    <lineage>
        <taxon>Eukaryota</taxon>
        <taxon>Viridiplantae</taxon>
        <taxon>Streptophyta</taxon>
        <taxon>Embryophyta</taxon>
        <taxon>Tracheophyta</taxon>
        <taxon>Spermatophyta</taxon>
        <taxon>Magnoliopsida</taxon>
        <taxon>Liliopsida</taxon>
        <taxon>Poales</taxon>
        <taxon>Poaceae</taxon>
        <taxon>PACMAD clade</taxon>
        <taxon>Arundinoideae</taxon>
        <taxon>Arundineae</taxon>
        <taxon>Arundo</taxon>
    </lineage>
</organism>
<feature type="region of interest" description="Disordered" evidence="1">
    <location>
        <begin position="93"/>
        <end position="113"/>
    </location>
</feature>
<name>A0A0A9HCL9_ARUDO</name>
<dbReference type="EMBL" id="GBRH01163389">
    <property type="protein sequence ID" value="JAE34507.1"/>
    <property type="molecule type" value="Transcribed_RNA"/>
</dbReference>